<keyword evidence="4" id="KW-0274">FAD</keyword>
<dbReference type="PANTHER" id="PTHR42973:SF39">
    <property type="entry name" value="FAD-BINDING PCMH-TYPE DOMAIN-CONTAINING PROTEIN"/>
    <property type="match status" value="1"/>
</dbReference>
<reference evidence="7" key="1">
    <citation type="journal article" date="2015" name="Genome Announc.">
        <title>Genome sequence of the AIDS-associated pathogen Penicillium marneffei (ATCC18224) and its near taxonomic relative Talaromyces stipitatus (ATCC10500).</title>
        <authorList>
            <person name="Nierman W.C."/>
            <person name="Fedorova-Abrams N.D."/>
            <person name="Andrianopoulos A."/>
        </authorList>
    </citation>
    <scope>NUCLEOTIDE SEQUENCE [LARGE SCALE GENOMIC DNA]</scope>
    <source>
        <strain evidence="7">ATCC 18224 / CBS 334.59 / QM 7333</strain>
    </source>
</reference>
<dbReference type="STRING" id="441960.B6QU10"/>
<evidence type="ECO:0000256" key="4">
    <source>
        <dbReference type="ARBA" id="ARBA00022827"/>
    </source>
</evidence>
<dbReference type="GO" id="GO:0016491">
    <property type="term" value="F:oxidoreductase activity"/>
    <property type="evidence" value="ECO:0007669"/>
    <property type="project" value="UniProtKB-KW"/>
</dbReference>
<evidence type="ECO:0000256" key="2">
    <source>
        <dbReference type="ARBA" id="ARBA00005466"/>
    </source>
</evidence>
<dbReference type="PhylomeDB" id="B6QU10"/>
<evidence type="ECO:0008006" key="8">
    <source>
        <dbReference type="Google" id="ProtNLM"/>
    </source>
</evidence>
<proteinExistence type="inferred from homology"/>
<accession>B6QU10</accession>
<sequence>MTIRGGGHDSYGRTVVSTAAQSFLDHNRQSCRAWSGNYSHRAASSARWRRAQHTDGWVGSVGMVGWSCGGGYGLSSGTWGMVAANILGAKVMQADGHIIDTRDNPELLWAMRGAGQGNFGGVVELRLRARPTPRYIAGILVFSLEHAVQVLSGFQSLVDQGLPTSFGGEMIINATDELGPAINIFFTWICDSHSDSHAAEGMEFKGKLLQTLQVAPLVDTVGDSIFTPLQQLTAL</sequence>
<dbReference type="HOGENOM" id="CLU_1278381_0_0_1"/>
<dbReference type="Proteomes" id="UP000001294">
    <property type="component" value="Unassembled WGS sequence"/>
</dbReference>
<dbReference type="EMBL" id="DS995905">
    <property type="protein sequence ID" value="EEA19970.1"/>
    <property type="molecule type" value="Genomic_DNA"/>
</dbReference>
<evidence type="ECO:0000256" key="1">
    <source>
        <dbReference type="ARBA" id="ARBA00001974"/>
    </source>
</evidence>
<dbReference type="GO" id="GO:0050660">
    <property type="term" value="F:flavin adenine dinucleotide binding"/>
    <property type="evidence" value="ECO:0007669"/>
    <property type="project" value="InterPro"/>
</dbReference>
<keyword evidence="7" id="KW-1185">Reference proteome</keyword>
<evidence type="ECO:0000313" key="7">
    <source>
        <dbReference type="Proteomes" id="UP000001294"/>
    </source>
</evidence>
<keyword evidence="5" id="KW-0560">Oxidoreductase</keyword>
<comment type="similarity">
    <text evidence="2">Belongs to the oxygen-dependent FAD-linked oxidoreductase family.</text>
</comment>
<dbReference type="VEuPathDB" id="FungiDB:PMAA_007370"/>
<organism evidence="6 7">
    <name type="scientific">Talaromyces marneffei (strain ATCC 18224 / CBS 334.59 / QM 7333)</name>
    <name type="common">Penicillium marneffei</name>
    <dbReference type="NCBI Taxonomy" id="441960"/>
    <lineage>
        <taxon>Eukaryota</taxon>
        <taxon>Fungi</taxon>
        <taxon>Dikarya</taxon>
        <taxon>Ascomycota</taxon>
        <taxon>Pezizomycotina</taxon>
        <taxon>Eurotiomycetes</taxon>
        <taxon>Eurotiomycetidae</taxon>
        <taxon>Eurotiales</taxon>
        <taxon>Trichocomaceae</taxon>
        <taxon>Talaromyces</taxon>
        <taxon>Talaromyces sect. Talaromyces</taxon>
    </lineage>
</organism>
<dbReference type="PANTHER" id="PTHR42973">
    <property type="entry name" value="BINDING OXIDOREDUCTASE, PUTATIVE (AFU_ORTHOLOGUE AFUA_1G17690)-RELATED"/>
    <property type="match status" value="1"/>
</dbReference>
<evidence type="ECO:0000256" key="3">
    <source>
        <dbReference type="ARBA" id="ARBA00022630"/>
    </source>
</evidence>
<protein>
    <recommendedName>
        <fullName evidence="8">FAD-binding PCMH-type domain-containing protein</fullName>
    </recommendedName>
</protein>
<name>B6QU10_TALMQ</name>
<dbReference type="SUPFAM" id="SSF56176">
    <property type="entry name" value="FAD-binding/transporter-associated domain-like"/>
    <property type="match status" value="1"/>
</dbReference>
<evidence type="ECO:0000313" key="6">
    <source>
        <dbReference type="EMBL" id="EEA19970.1"/>
    </source>
</evidence>
<dbReference type="AlphaFoldDB" id="B6QU10"/>
<dbReference type="InterPro" id="IPR016169">
    <property type="entry name" value="FAD-bd_PCMH_sub2"/>
</dbReference>
<keyword evidence="3" id="KW-0285">Flavoprotein</keyword>
<dbReference type="InterPro" id="IPR036318">
    <property type="entry name" value="FAD-bd_PCMH-like_sf"/>
</dbReference>
<dbReference type="InterPro" id="IPR050416">
    <property type="entry name" value="FAD-linked_Oxidoreductase"/>
</dbReference>
<evidence type="ECO:0000256" key="5">
    <source>
        <dbReference type="ARBA" id="ARBA00023002"/>
    </source>
</evidence>
<comment type="cofactor">
    <cofactor evidence="1">
        <name>FAD</name>
        <dbReference type="ChEBI" id="CHEBI:57692"/>
    </cofactor>
</comment>
<dbReference type="Gene3D" id="3.30.465.10">
    <property type="match status" value="1"/>
</dbReference>
<gene>
    <name evidence="6" type="ORF">PMAA_007370</name>
</gene>